<evidence type="ECO:0000256" key="2">
    <source>
        <dbReference type="ARBA" id="ARBA00009023"/>
    </source>
</evidence>
<comment type="subcellular location">
    <subcellularLocation>
        <location evidence="1">Cell envelope</location>
    </subcellularLocation>
</comment>
<dbReference type="NCBIfam" id="TIGR00787">
    <property type="entry name" value="dctP"/>
    <property type="match status" value="1"/>
</dbReference>
<reference evidence="7 8" key="1">
    <citation type="submission" date="2021-03" db="EMBL/GenBank/DDBJ databases">
        <title>Genomic Encyclopedia of Type Strains, Phase IV (KMG-IV): sequencing the most valuable type-strain genomes for metagenomic binning, comparative biology and taxonomic classification.</title>
        <authorList>
            <person name="Goeker M."/>
        </authorList>
    </citation>
    <scope>NUCLEOTIDE SEQUENCE [LARGE SCALE GENOMIC DNA]</scope>
    <source>
        <strain evidence="7 8">DSM 24738</strain>
    </source>
</reference>
<dbReference type="PANTHER" id="PTHR33376:SF4">
    <property type="entry name" value="SIALIC ACID-BINDING PERIPLASMIC PROTEIN SIAP"/>
    <property type="match status" value="1"/>
</dbReference>
<name>A0ABS4GPQ6_9BACL</name>
<gene>
    <name evidence="7" type="ORF">J2Z37_002253</name>
</gene>
<evidence type="ECO:0000313" key="7">
    <source>
        <dbReference type="EMBL" id="MBP1932252.1"/>
    </source>
</evidence>
<keyword evidence="8" id="KW-1185">Reference proteome</keyword>
<proteinExistence type="inferred from homology"/>
<evidence type="ECO:0000313" key="8">
    <source>
        <dbReference type="Proteomes" id="UP001519343"/>
    </source>
</evidence>
<feature type="region of interest" description="Disordered" evidence="5">
    <location>
        <begin position="28"/>
        <end position="50"/>
    </location>
</feature>
<organism evidence="7 8">
    <name type="scientific">Ammoniphilus resinae</name>
    <dbReference type="NCBI Taxonomy" id="861532"/>
    <lineage>
        <taxon>Bacteria</taxon>
        <taxon>Bacillati</taxon>
        <taxon>Bacillota</taxon>
        <taxon>Bacilli</taxon>
        <taxon>Bacillales</taxon>
        <taxon>Paenibacillaceae</taxon>
        <taxon>Aneurinibacillus group</taxon>
        <taxon>Ammoniphilus</taxon>
    </lineage>
</organism>
<feature type="signal peptide" evidence="6">
    <location>
        <begin position="1"/>
        <end position="21"/>
    </location>
</feature>
<evidence type="ECO:0000256" key="1">
    <source>
        <dbReference type="ARBA" id="ARBA00004196"/>
    </source>
</evidence>
<dbReference type="RefSeq" id="WP_209810300.1">
    <property type="nucleotide sequence ID" value="NZ_JAGGKT010000005.1"/>
</dbReference>
<dbReference type="PROSITE" id="PS51257">
    <property type="entry name" value="PROKAR_LIPOPROTEIN"/>
    <property type="match status" value="1"/>
</dbReference>
<dbReference type="InterPro" id="IPR004682">
    <property type="entry name" value="TRAP_DctP"/>
</dbReference>
<protein>
    <submittedName>
        <fullName evidence="7">Tripartite ATP-independent transporter DctP family solute receptor</fullName>
    </submittedName>
</protein>
<evidence type="ECO:0000256" key="3">
    <source>
        <dbReference type="ARBA" id="ARBA00022448"/>
    </source>
</evidence>
<keyword evidence="4 6" id="KW-0732">Signal</keyword>
<dbReference type="NCBIfam" id="NF037995">
    <property type="entry name" value="TRAP_S1"/>
    <property type="match status" value="1"/>
</dbReference>
<keyword evidence="7" id="KW-0675">Receptor</keyword>
<comment type="similarity">
    <text evidence="2">Belongs to the bacterial solute-binding protein 7 family.</text>
</comment>
<dbReference type="InterPro" id="IPR018389">
    <property type="entry name" value="DctP_fam"/>
</dbReference>
<dbReference type="InterPro" id="IPR038404">
    <property type="entry name" value="TRAP_DctP_sf"/>
</dbReference>
<evidence type="ECO:0000256" key="6">
    <source>
        <dbReference type="SAM" id="SignalP"/>
    </source>
</evidence>
<comment type="caution">
    <text evidence="7">The sequence shown here is derived from an EMBL/GenBank/DDBJ whole genome shotgun (WGS) entry which is preliminary data.</text>
</comment>
<accession>A0ABS4GPQ6</accession>
<dbReference type="EMBL" id="JAGGKT010000005">
    <property type="protein sequence ID" value="MBP1932252.1"/>
    <property type="molecule type" value="Genomic_DNA"/>
</dbReference>
<keyword evidence="3" id="KW-0813">Transport</keyword>
<evidence type="ECO:0000256" key="4">
    <source>
        <dbReference type="ARBA" id="ARBA00022729"/>
    </source>
</evidence>
<dbReference type="Proteomes" id="UP001519343">
    <property type="component" value="Unassembled WGS sequence"/>
</dbReference>
<sequence length="354" mass="38936">MKKWFKSVSAVMLASSLLVVSACGGSPSSSEGGSGGGSAEPAPKADDKKAGGEVIEWDMPSVYAEGSAPVKGAQKFAELLDQKSNGQIKVTVFPNGSLGTERENFEALKAGDVELILAGYQGQDMYAPEFMFISAPFLFKSMDHVKAVLNGDLGKKMFAKMDESDSHALGSIIRGPRHMTANKEIKTPEDVKGLKLRLPEIEAWVAAWKAFDTLATPVALPELYGALQTGVVEASEGPTEQFYTFKLQEVQKYMIKTSHIYEATFFWINKPLWDSLTPEQQKWVQEASDEAIAYANDEAEKDAVKFEKEMVDAGMTVVEPDRDKFVELAQPALKEFFETKWTVTNLDEINSYAK</sequence>
<dbReference type="Gene3D" id="3.40.190.170">
    <property type="entry name" value="Bacterial extracellular solute-binding protein, family 7"/>
    <property type="match status" value="1"/>
</dbReference>
<dbReference type="PANTHER" id="PTHR33376">
    <property type="match status" value="1"/>
</dbReference>
<dbReference type="CDD" id="cd13603">
    <property type="entry name" value="PBP2_TRAP_Siap_TeaA_like"/>
    <property type="match status" value="1"/>
</dbReference>
<dbReference type="Pfam" id="PF03480">
    <property type="entry name" value="DctP"/>
    <property type="match status" value="1"/>
</dbReference>
<evidence type="ECO:0000256" key="5">
    <source>
        <dbReference type="SAM" id="MobiDB-lite"/>
    </source>
</evidence>
<feature type="chain" id="PRO_5046031789" evidence="6">
    <location>
        <begin position="22"/>
        <end position="354"/>
    </location>
</feature>